<evidence type="ECO:0000313" key="2">
    <source>
        <dbReference type="Proteomes" id="UP000016860"/>
    </source>
</evidence>
<name>U4R1F6_9FIRM</name>
<proteinExistence type="predicted"/>
<sequence length="226" mass="26563">MKYLDKNDEELLNTIILMSNFPSRSERIEAQMEKYYIDNPNNAEAAFAYGLLNMIKSSKKENSLSTQNVDVFFEAYERVLKIIPDYWLVHALKANVLLSISEIVRYDEELLETLDALLQMQDCTEQKEAYFIFPYICRAEYAFIIEEDRQKCVDFLAKGEKAIPIGTIKFPILKKYLFARIQEFMKKIHNANDYEIESKVKILAKKYFTSDNQGHQNVTKLRSDYL</sequence>
<dbReference type="RefSeq" id="WP_020816073.1">
    <property type="nucleotide sequence ID" value="NZ_ATAY01000063.1"/>
</dbReference>
<dbReference type="EMBL" id="ATAY01000063">
    <property type="protein sequence ID" value="EPR10505.1"/>
    <property type="molecule type" value="Genomic_DNA"/>
</dbReference>
<protein>
    <submittedName>
        <fullName evidence="1">Uncharacterized protein</fullName>
    </submittedName>
</protein>
<dbReference type="AlphaFoldDB" id="U4R1F6"/>
<comment type="caution">
    <text evidence="1">The sequence shown here is derived from an EMBL/GenBank/DDBJ whole genome shotgun (WGS) entry which is preliminary data.</text>
</comment>
<dbReference type="Proteomes" id="UP000016860">
    <property type="component" value="Unassembled WGS sequence"/>
</dbReference>
<accession>U4R1F6</accession>
<dbReference type="STRING" id="1330534.L323_12995"/>
<organism evidence="1 2">
    <name type="scientific">Ruminiclostridium papyrosolvens C7</name>
    <dbReference type="NCBI Taxonomy" id="1330534"/>
    <lineage>
        <taxon>Bacteria</taxon>
        <taxon>Bacillati</taxon>
        <taxon>Bacillota</taxon>
        <taxon>Clostridia</taxon>
        <taxon>Eubacteriales</taxon>
        <taxon>Oscillospiraceae</taxon>
        <taxon>Ruminiclostridium</taxon>
    </lineage>
</organism>
<dbReference type="PATRIC" id="fig|1330534.3.peg.2576"/>
<evidence type="ECO:0000313" key="1">
    <source>
        <dbReference type="EMBL" id="EPR10505.1"/>
    </source>
</evidence>
<gene>
    <name evidence="1" type="ORF">L323_12995</name>
</gene>
<dbReference type="OrthoDB" id="1741517at2"/>
<reference evidence="1 2" key="1">
    <citation type="journal article" date="2013" name="Genome Announc.">
        <title>Draft Genome Sequence of the Cellulolytic Bacterium Clostridium papyrosolvens C7 (ATCC 700395).</title>
        <authorList>
            <person name="Zepeda V."/>
            <person name="Dassa B."/>
            <person name="Borovok I."/>
            <person name="Lamed R."/>
            <person name="Bayer E.A."/>
            <person name="Cate J.H."/>
        </authorList>
    </citation>
    <scope>NUCLEOTIDE SEQUENCE [LARGE SCALE GENOMIC DNA]</scope>
    <source>
        <strain evidence="1 2">C7</strain>
    </source>
</reference>